<name>A0A1J5QVZ5_9ZZZZ</name>
<keyword evidence="10 12" id="KW-1133">Transmembrane helix</keyword>
<evidence type="ECO:0000256" key="2">
    <source>
        <dbReference type="ARBA" id="ARBA00004141"/>
    </source>
</evidence>
<keyword evidence="4" id="KW-0808">Transferase</keyword>
<dbReference type="PROSITE" id="PS00018">
    <property type="entry name" value="EF_HAND_1"/>
    <property type="match status" value="1"/>
</dbReference>
<keyword evidence="14" id="KW-0436">Ligase</keyword>
<keyword evidence="7" id="KW-0863">Zinc-finger</keyword>
<dbReference type="Pfam" id="PF12483">
    <property type="entry name" value="GIDE"/>
    <property type="match status" value="1"/>
</dbReference>
<evidence type="ECO:0000256" key="3">
    <source>
        <dbReference type="ARBA" id="ARBA00012483"/>
    </source>
</evidence>
<protein>
    <recommendedName>
        <fullName evidence="3">RING-type E3 ubiquitin transferase</fullName>
        <ecNumber evidence="3">2.3.2.27</ecNumber>
    </recommendedName>
</protein>
<evidence type="ECO:0000256" key="9">
    <source>
        <dbReference type="ARBA" id="ARBA00022833"/>
    </source>
</evidence>
<evidence type="ECO:0000256" key="12">
    <source>
        <dbReference type="SAM" id="Phobius"/>
    </source>
</evidence>
<comment type="subcellular location">
    <subcellularLocation>
        <location evidence="2">Membrane</location>
        <topology evidence="2">Multi-pass membrane protein</topology>
    </subcellularLocation>
</comment>
<keyword evidence="6" id="KW-0479">Metal-binding</keyword>
<keyword evidence="8" id="KW-0833">Ubl conjugation pathway</keyword>
<keyword evidence="9" id="KW-0862">Zinc</keyword>
<evidence type="ECO:0000256" key="5">
    <source>
        <dbReference type="ARBA" id="ARBA00022692"/>
    </source>
</evidence>
<dbReference type="GO" id="GO:0016874">
    <property type="term" value="F:ligase activity"/>
    <property type="evidence" value="ECO:0007669"/>
    <property type="project" value="UniProtKB-KW"/>
</dbReference>
<dbReference type="EMBL" id="MLJW01000897">
    <property type="protein sequence ID" value="OIQ81651.1"/>
    <property type="molecule type" value="Genomic_DNA"/>
</dbReference>
<feature type="transmembrane region" description="Helical" evidence="12">
    <location>
        <begin position="274"/>
        <end position="292"/>
    </location>
</feature>
<sequence>MTALVRWLQHNPEGVALLLAVAAVGGVQFFRLQRRRRLMEDMPTARIRSAAQGYVELTGQVLPPDVPLRAPLTGSLCAWYRFRVERRKGEGGNSGWEVEQQGVSDAQFWLDDGSGRCIVDPEGAEVRARNKRIWVGAAPQFVPESPGAVLWSGDVEHRYTEELILPGDKLYALGQFESLDPLQTSPQDDLRERVIALKTDPRQRAAFDTNRDGELDATEFAQLRAAAKAQVEQARREQAARPQTHLLRKPSGRRIFLLSTLPPDGLSGTLRWQAWAWLAAGLVALGLLAAVVSGR</sequence>
<dbReference type="GO" id="GO:0008270">
    <property type="term" value="F:zinc ion binding"/>
    <property type="evidence" value="ECO:0007669"/>
    <property type="project" value="UniProtKB-KW"/>
</dbReference>
<evidence type="ECO:0000256" key="11">
    <source>
        <dbReference type="ARBA" id="ARBA00023136"/>
    </source>
</evidence>
<feature type="transmembrane region" description="Helical" evidence="12">
    <location>
        <begin position="14"/>
        <end position="32"/>
    </location>
</feature>
<evidence type="ECO:0000256" key="8">
    <source>
        <dbReference type="ARBA" id="ARBA00022786"/>
    </source>
</evidence>
<dbReference type="GO" id="GO:0016567">
    <property type="term" value="P:protein ubiquitination"/>
    <property type="evidence" value="ECO:0007669"/>
    <property type="project" value="InterPro"/>
</dbReference>
<gene>
    <name evidence="14" type="ORF">GALL_365750</name>
</gene>
<organism evidence="14">
    <name type="scientific">mine drainage metagenome</name>
    <dbReference type="NCBI Taxonomy" id="410659"/>
    <lineage>
        <taxon>unclassified sequences</taxon>
        <taxon>metagenomes</taxon>
        <taxon>ecological metagenomes</taxon>
    </lineage>
</organism>
<comment type="catalytic activity">
    <reaction evidence="1">
        <text>S-ubiquitinyl-[E2 ubiquitin-conjugating enzyme]-L-cysteine + [acceptor protein]-L-lysine = [E2 ubiquitin-conjugating enzyme]-L-cysteine + N(6)-ubiquitinyl-[acceptor protein]-L-lysine.</text>
        <dbReference type="EC" id="2.3.2.27"/>
    </reaction>
</comment>
<evidence type="ECO:0000256" key="4">
    <source>
        <dbReference type="ARBA" id="ARBA00022679"/>
    </source>
</evidence>
<evidence type="ECO:0000256" key="10">
    <source>
        <dbReference type="ARBA" id="ARBA00022989"/>
    </source>
</evidence>
<proteinExistence type="predicted"/>
<accession>A0A1J5QVZ5</accession>
<keyword evidence="11 12" id="KW-0472">Membrane</keyword>
<dbReference type="InterPro" id="IPR018247">
    <property type="entry name" value="EF_Hand_1_Ca_BS"/>
</dbReference>
<dbReference type="GO" id="GO:0016020">
    <property type="term" value="C:membrane"/>
    <property type="evidence" value="ECO:0007669"/>
    <property type="project" value="UniProtKB-SubCell"/>
</dbReference>
<dbReference type="InterPro" id="IPR022170">
    <property type="entry name" value="MUL1-like"/>
</dbReference>
<evidence type="ECO:0000256" key="6">
    <source>
        <dbReference type="ARBA" id="ARBA00022723"/>
    </source>
</evidence>
<dbReference type="AlphaFoldDB" id="A0A1J5QVZ5"/>
<dbReference type="EC" id="2.3.2.27" evidence="3"/>
<feature type="domain" description="E3 Ubiquitin ligase MUL1-like" evidence="13">
    <location>
        <begin position="85"/>
        <end position="178"/>
    </location>
</feature>
<evidence type="ECO:0000313" key="14">
    <source>
        <dbReference type="EMBL" id="OIQ81651.1"/>
    </source>
</evidence>
<comment type="caution">
    <text evidence="14">The sequence shown here is derived from an EMBL/GenBank/DDBJ whole genome shotgun (WGS) entry which is preliminary data.</text>
</comment>
<evidence type="ECO:0000259" key="13">
    <source>
        <dbReference type="Pfam" id="PF12483"/>
    </source>
</evidence>
<evidence type="ECO:0000256" key="7">
    <source>
        <dbReference type="ARBA" id="ARBA00022771"/>
    </source>
</evidence>
<evidence type="ECO:0000256" key="1">
    <source>
        <dbReference type="ARBA" id="ARBA00000900"/>
    </source>
</evidence>
<dbReference type="GO" id="GO:0061630">
    <property type="term" value="F:ubiquitin protein ligase activity"/>
    <property type="evidence" value="ECO:0007669"/>
    <property type="project" value="UniProtKB-EC"/>
</dbReference>
<reference evidence="14" key="1">
    <citation type="submission" date="2016-10" db="EMBL/GenBank/DDBJ databases">
        <title>Sequence of Gallionella enrichment culture.</title>
        <authorList>
            <person name="Poehlein A."/>
            <person name="Muehling M."/>
            <person name="Daniel R."/>
        </authorList>
    </citation>
    <scope>NUCLEOTIDE SEQUENCE</scope>
</reference>
<keyword evidence="5 12" id="KW-0812">Transmembrane</keyword>